<reference evidence="2" key="1">
    <citation type="submission" date="2022-11" db="UniProtKB">
        <authorList>
            <consortium name="WormBaseParasite"/>
        </authorList>
    </citation>
    <scope>IDENTIFICATION</scope>
</reference>
<evidence type="ECO:0000313" key="1">
    <source>
        <dbReference type="Proteomes" id="UP000887577"/>
    </source>
</evidence>
<sequence length="173" mass="19999">MFVIGNIEYLATAASTSLWSNIKETVKSEGNFSEFLTTKCQKHNTEQIIKHWKDFEIKCPEGGCQVRCDEMLECGHKCALFCHGYDMEHFNIKCEQPCLKICCHKIPCKKLCHEECDPCEFNEDGNCYYKPLENVDSIESILNEEAKVAAEEYSRNAEISFLLDGERPKFYKK</sequence>
<dbReference type="AlphaFoldDB" id="A0A914YDD2"/>
<protein>
    <submittedName>
        <fullName evidence="2">Uncharacterized protein</fullName>
    </submittedName>
</protein>
<keyword evidence="1" id="KW-1185">Reference proteome</keyword>
<organism evidence="1 2">
    <name type="scientific">Panagrolaimus superbus</name>
    <dbReference type="NCBI Taxonomy" id="310955"/>
    <lineage>
        <taxon>Eukaryota</taxon>
        <taxon>Metazoa</taxon>
        <taxon>Ecdysozoa</taxon>
        <taxon>Nematoda</taxon>
        <taxon>Chromadorea</taxon>
        <taxon>Rhabditida</taxon>
        <taxon>Tylenchina</taxon>
        <taxon>Panagrolaimomorpha</taxon>
        <taxon>Panagrolaimoidea</taxon>
        <taxon>Panagrolaimidae</taxon>
        <taxon>Panagrolaimus</taxon>
    </lineage>
</organism>
<proteinExistence type="predicted"/>
<evidence type="ECO:0000313" key="2">
    <source>
        <dbReference type="WBParaSite" id="PSU_v2.g15457.t1"/>
    </source>
</evidence>
<dbReference type="WBParaSite" id="PSU_v2.g15457.t1">
    <property type="protein sequence ID" value="PSU_v2.g15457.t1"/>
    <property type="gene ID" value="PSU_v2.g15457"/>
</dbReference>
<name>A0A914YDD2_9BILA</name>
<dbReference type="Proteomes" id="UP000887577">
    <property type="component" value="Unplaced"/>
</dbReference>
<accession>A0A914YDD2</accession>